<dbReference type="InterPro" id="IPR001173">
    <property type="entry name" value="Glyco_trans_2-like"/>
</dbReference>
<dbReference type="InterPro" id="IPR029044">
    <property type="entry name" value="Nucleotide-diphossugar_trans"/>
</dbReference>
<dbReference type="SUPFAM" id="SSF53448">
    <property type="entry name" value="Nucleotide-diphospho-sugar transferases"/>
    <property type="match status" value="1"/>
</dbReference>
<proteinExistence type="predicted"/>
<protein>
    <recommendedName>
        <fullName evidence="1">Glycosyltransferase 2-like domain-containing protein</fullName>
    </recommendedName>
</protein>
<sequence>MKDLTVIIPLHEYDDTIGNSLMNAIESVKTQVNDDKETSIIIVAKKDIVSLVKNKTNKIKGVDILSNDGETDFCSQINLGAANCKTKYFSILEFDDAYAPKWFKNAAQYLACDPSINICLPLNEYRNSENGELISFGNEMVWASAFSNELGVIDSECLETKYDFNMTGAIFDTNDFIEIGGLKPSIKVAFWYEFLLRAAYKGLKIYVVPKFGYMHILNREGSLMAQYTATIDANEGIAWYNLAKREYPFKEDRKKVPNMELENNEINELK</sequence>
<dbReference type="CDD" id="cd00761">
    <property type="entry name" value="Glyco_tranf_GTA_type"/>
    <property type="match status" value="1"/>
</dbReference>
<feature type="domain" description="Glycosyltransferase 2-like" evidence="1">
    <location>
        <begin position="5"/>
        <end position="119"/>
    </location>
</feature>
<dbReference type="Pfam" id="PF00535">
    <property type="entry name" value="Glycos_transf_2"/>
    <property type="match status" value="1"/>
</dbReference>
<reference evidence="2" key="1">
    <citation type="journal article" date="2021" name="Proc. Natl. Acad. Sci. U.S.A.">
        <title>A Catalog of Tens of Thousands of Viruses from Human Metagenomes Reveals Hidden Associations with Chronic Diseases.</title>
        <authorList>
            <person name="Tisza M.J."/>
            <person name="Buck C.B."/>
        </authorList>
    </citation>
    <scope>NUCLEOTIDE SEQUENCE</scope>
    <source>
        <strain evidence="2">CtPuP5</strain>
    </source>
</reference>
<dbReference type="Gene3D" id="3.90.550.10">
    <property type="entry name" value="Spore Coat Polysaccharide Biosynthesis Protein SpsA, Chain A"/>
    <property type="match status" value="1"/>
</dbReference>
<accession>A0A8S5L9G6</accession>
<evidence type="ECO:0000259" key="1">
    <source>
        <dbReference type="Pfam" id="PF00535"/>
    </source>
</evidence>
<evidence type="ECO:0000313" key="2">
    <source>
        <dbReference type="EMBL" id="DAD66513.1"/>
    </source>
</evidence>
<dbReference type="EMBL" id="BK014662">
    <property type="protein sequence ID" value="DAD66513.1"/>
    <property type="molecule type" value="Genomic_DNA"/>
</dbReference>
<name>A0A8S5L9G6_9CAUD</name>
<organism evidence="2">
    <name type="scientific">Myoviridae sp. ctPuP5</name>
    <dbReference type="NCBI Taxonomy" id="2823543"/>
    <lineage>
        <taxon>Viruses</taxon>
        <taxon>Duplodnaviria</taxon>
        <taxon>Heunggongvirae</taxon>
        <taxon>Uroviricota</taxon>
        <taxon>Caudoviricetes</taxon>
    </lineage>
</organism>